<proteinExistence type="predicted"/>
<feature type="transmembrane region" description="Helical" evidence="1">
    <location>
        <begin position="100"/>
        <end position="119"/>
    </location>
</feature>
<dbReference type="EMBL" id="JAKJSC010000001">
    <property type="protein sequence ID" value="MDE5417316.1"/>
    <property type="molecule type" value="Genomic_DNA"/>
</dbReference>
<keyword evidence="1" id="KW-0472">Membrane</keyword>
<evidence type="ECO:0008006" key="4">
    <source>
        <dbReference type="Google" id="ProtNLM"/>
    </source>
</evidence>
<protein>
    <recommendedName>
        <fullName evidence="4">Exosortase</fullName>
    </recommendedName>
</protein>
<dbReference type="Proteomes" id="UP001528920">
    <property type="component" value="Unassembled WGS sequence"/>
</dbReference>
<feature type="transmembrane region" description="Helical" evidence="1">
    <location>
        <begin position="39"/>
        <end position="58"/>
    </location>
</feature>
<gene>
    <name evidence="2" type="ORF">L3049_04780</name>
</gene>
<accession>A0ABT5VPW4</accession>
<evidence type="ECO:0000313" key="2">
    <source>
        <dbReference type="EMBL" id="MDE5417316.1"/>
    </source>
</evidence>
<comment type="caution">
    <text evidence="2">The sequence shown here is derived from an EMBL/GenBank/DDBJ whole genome shotgun (WGS) entry which is preliminary data.</text>
</comment>
<sequence length="131" mass="15137">MDVKILKIGTVIAYLLITWSGDHIGGTFAYYIIFGLFSIYTILISAIFLTVLIAFLFSSYKAFKKYDLHVFMVGGLILFIPIIRYSYLVISEYKSRGDDTFFLTLIPFLLLYGITLFKLHKQSNHDNKERV</sequence>
<organism evidence="2 3">
    <name type="scientific">Paralabilibaculum antarcticum</name>
    <dbReference type="NCBI Taxonomy" id="2912572"/>
    <lineage>
        <taxon>Bacteria</taxon>
        <taxon>Pseudomonadati</taxon>
        <taxon>Bacteroidota</taxon>
        <taxon>Bacteroidia</taxon>
        <taxon>Marinilabiliales</taxon>
        <taxon>Marinifilaceae</taxon>
        <taxon>Paralabilibaculum</taxon>
    </lineage>
</organism>
<feature type="transmembrane region" description="Helical" evidence="1">
    <location>
        <begin position="12"/>
        <end position="33"/>
    </location>
</feature>
<keyword evidence="3" id="KW-1185">Reference proteome</keyword>
<evidence type="ECO:0000313" key="3">
    <source>
        <dbReference type="Proteomes" id="UP001528920"/>
    </source>
</evidence>
<dbReference type="RefSeq" id="WP_275108655.1">
    <property type="nucleotide sequence ID" value="NZ_JAKJSC010000001.1"/>
</dbReference>
<reference evidence="2 3" key="1">
    <citation type="submission" date="2022-01" db="EMBL/GenBank/DDBJ databases">
        <title>Labilibaculum sp. nov, a marine bacterium isolated from Antarctica.</title>
        <authorList>
            <person name="Dai W."/>
        </authorList>
    </citation>
    <scope>NUCLEOTIDE SEQUENCE [LARGE SCALE GENOMIC DNA]</scope>
    <source>
        <strain evidence="2 3">DW002</strain>
    </source>
</reference>
<evidence type="ECO:0000256" key="1">
    <source>
        <dbReference type="SAM" id="Phobius"/>
    </source>
</evidence>
<keyword evidence="1" id="KW-1133">Transmembrane helix</keyword>
<keyword evidence="1" id="KW-0812">Transmembrane</keyword>
<name>A0ABT5VPW4_9BACT</name>
<feature type="transmembrane region" description="Helical" evidence="1">
    <location>
        <begin position="70"/>
        <end position="88"/>
    </location>
</feature>